<dbReference type="Proteomes" id="UP001454489">
    <property type="component" value="Unassembled WGS sequence"/>
</dbReference>
<keyword evidence="5" id="KW-1185">Reference proteome</keyword>
<evidence type="ECO:0000313" key="5">
    <source>
        <dbReference type="Proteomes" id="UP001454489"/>
    </source>
</evidence>
<gene>
    <name evidence="4" type="ORF">WMO43_02610</name>
</gene>
<dbReference type="InterPro" id="IPR003599">
    <property type="entry name" value="Ig_sub"/>
</dbReference>
<protein>
    <submittedName>
        <fullName evidence="4">Chitobiase/beta-hexosaminidase C-terminal domain-containing protein</fullName>
    </submittedName>
</protein>
<feature type="transmembrane region" description="Helical" evidence="2">
    <location>
        <begin position="1127"/>
        <end position="1146"/>
    </location>
</feature>
<keyword evidence="2" id="KW-0812">Transmembrane</keyword>
<feature type="compositionally biased region" description="Polar residues" evidence="1">
    <location>
        <begin position="644"/>
        <end position="658"/>
    </location>
</feature>
<name>A0ABV1HAN2_9FIRM</name>
<dbReference type="EMBL" id="JBBMEX010000002">
    <property type="protein sequence ID" value="MEQ2556774.1"/>
    <property type="molecule type" value="Genomic_DNA"/>
</dbReference>
<feature type="domain" description="Ig-like" evidence="3">
    <location>
        <begin position="785"/>
        <end position="871"/>
    </location>
</feature>
<dbReference type="InterPro" id="IPR036179">
    <property type="entry name" value="Ig-like_dom_sf"/>
</dbReference>
<evidence type="ECO:0000313" key="4">
    <source>
        <dbReference type="EMBL" id="MEQ2556774.1"/>
    </source>
</evidence>
<sequence>MRKRNQMKKGIAALLSGVLAFGMTAGVIPGFEGSKQSVQAATGIEPSVTAYATKEQMMDGTFATDWRSGTAANVGVLEFGKNSTQKTQKWYILGKDKYVDGDNTVIFTVQDGIIPLTRPNDAQKYSTTTNDRAYKDIYGTYPTGKEPTTVPCNHYGASTLRAELNKIASDTACFSTAQQNLLNTTTITTKYTLSKVEYSYTNSDKLYAPVFNPSYKQLIRIGSNDQIWISTRVYWDSQNPTWTRSPMKNYGDRVYAVSRTLNSTGYLPEQLIKAGSAASNLNLTDVLFASSAEAATSDTAVSGEIAQGKAMTLRLNGGGKDIGTVTCNADAGQINAKKGNTAGNVALVVQGNDGTKDWYYSKQISGTDNVIVNASDIAAESNTPSDIDLANCKIWLEVTEDSVAYAVEATATTDVVKTNISSVEITGIDTPVSNTALDTSAVCATQGVSTTAPAVTWTPNDINAGYNTIYTASVTLAASANYEFTDSVIVTINGNNANVTKNEDGTLTVIYTFPATAKDKLTSITVPGTVTVANGTAYKDMNLPTQVNIVTEGNTVDKADVTWDTASGNYDPSVLTEQVVTLNGTVTCPENIDANGVALTTSITITVSAAGIVGAPTPSVESGTYTENQKVALASSTEGATIYYTTNGSEPGRTSGTRYTGPITVPGTEGQSITTTLKAIAVKNGMQDSEVKTFTYTINIPKPIVKHTITATAGANGSISPSGKVEVVEGADQAFSITANEGYEIESLKVDGKTVNTAASYTFPNVRAAHTIEATFKQKITVEKPSIGKQPQNVSVKAGEQATFTVAATGTDLKYQWQIDRNDGKGFADIAGADRASYTTSAVDKNCNGYKYQCVISNSAGSVTTGTATLTVTEDVTPPVQPTVKKPSIGKQPQNVSVKAGEQATFTVKATGTDLTYQWQINRNNGKGFVDITGADKASYTTGVVDMLCNGYKYQCVISNSAGSVTTNAATLTVTESTTPSPDPVSYKILDGANSSWTENTDGSLTIRGNGEMEKFQNVKVDGKIIDKKNYTVTKGSTIITLKVDYLKTLATGDHTFEIVWTDGSATTKFAVAKNKSGDNNKNNNNNNKKNNSNNAKNNQTTQNNPTDTKKKEQSVTAPKTGDTSDMTLWTTLLIVSFAGAAGIVVRRNNKTCK</sequence>
<keyword evidence="2" id="KW-1133">Transmembrane helix</keyword>
<dbReference type="RefSeq" id="WP_353529828.1">
    <property type="nucleotide sequence ID" value="NZ_JBBMEX010000002.1"/>
</dbReference>
<dbReference type="InterPro" id="IPR007110">
    <property type="entry name" value="Ig-like_dom"/>
</dbReference>
<dbReference type="Gene3D" id="2.60.40.10">
    <property type="entry name" value="Immunoglobulins"/>
    <property type="match status" value="2"/>
</dbReference>
<accession>A0ABV1HAN2</accession>
<dbReference type="InterPro" id="IPR013783">
    <property type="entry name" value="Ig-like_fold"/>
</dbReference>
<evidence type="ECO:0000259" key="3">
    <source>
        <dbReference type="PROSITE" id="PS50835"/>
    </source>
</evidence>
<proteinExistence type="predicted"/>
<dbReference type="InterPro" id="IPR059177">
    <property type="entry name" value="GH29D-like_dom"/>
</dbReference>
<reference evidence="4 5" key="1">
    <citation type="submission" date="2024-03" db="EMBL/GenBank/DDBJ databases">
        <title>Human intestinal bacterial collection.</title>
        <authorList>
            <person name="Pauvert C."/>
            <person name="Hitch T.C.A."/>
            <person name="Clavel T."/>
        </authorList>
    </citation>
    <scope>NUCLEOTIDE SEQUENCE [LARGE SCALE GENOMIC DNA]</scope>
    <source>
        <strain evidence="4 5">CLA-AA-H185</strain>
    </source>
</reference>
<feature type="region of interest" description="Disordered" evidence="1">
    <location>
        <begin position="644"/>
        <end position="667"/>
    </location>
</feature>
<feature type="region of interest" description="Disordered" evidence="1">
    <location>
        <begin position="1073"/>
        <end position="1123"/>
    </location>
</feature>
<keyword evidence="2" id="KW-0472">Membrane</keyword>
<feature type="domain" description="Ig-like" evidence="3">
    <location>
        <begin position="887"/>
        <end position="973"/>
    </location>
</feature>
<comment type="caution">
    <text evidence="4">The sequence shown here is derived from an EMBL/GenBank/DDBJ whole genome shotgun (WGS) entry which is preliminary data.</text>
</comment>
<dbReference type="SUPFAM" id="SSF48726">
    <property type="entry name" value="Immunoglobulin"/>
    <property type="match status" value="2"/>
</dbReference>
<dbReference type="PROSITE" id="PS50835">
    <property type="entry name" value="IG_LIKE"/>
    <property type="match status" value="2"/>
</dbReference>
<evidence type="ECO:0000256" key="1">
    <source>
        <dbReference type="SAM" id="MobiDB-lite"/>
    </source>
</evidence>
<evidence type="ECO:0000256" key="2">
    <source>
        <dbReference type="SAM" id="Phobius"/>
    </source>
</evidence>
<feature type="compositionally biased region" description="Low complexity" evidence="1">
    <location>
        <begin position="1073"/>
        <end position="1107"/>
    </location>
</feature>
<organism evidence="4 5">
    <name type="scientific">Maccoyibacter intestinihominis</name>
    <dbReference type="NCBI Taxonomy" id="3133499"/>
    <lineage>
        <taxon>Bacteria</taxon>
        <taxon>Bacillati</taxon>
        <taxon>Bacillota</taxon>
        <taxon>Clostridia</taxon>
        <taxon>Lachnospirales</taxon>
        <taxon>Lachnospiraceae</taxon>
        <taxon>Maccoyibacter</taxon>
    </lineage>
</organism>
<dbReference type="SMART" id="SM00409">
    <property type="entry name" value="IG"/>
    <property type="match status" value="2"/>
</dbReference>
<dbReference type="Pfam" id="PF13290">
    <property type="entry name" value="CHB_HEX_C_1"/>
    <property type="match status" value="1"/>
</dbReference>